<name>A0A485L0G6_9STRA</name>
<evidence type="ECO:0000256" key="2">
    <source>
        <dbReference type="SAM" id="MobiDB-lite"/>
    </source>
</evidence>
<dbReference type="Pfam" id="PF00023">
    <property type="entry name" value="Ank"/>
    <property type="match status" value="1"/>
</dbReference>
<feature type="transmembrane region" description="Helical" evidence="3">
    <location>
        <begin position="209"/>
        <end position="228"/>
    </location>
</feature>
<keyword evidence="1" id="KW-0040">ANK repeat</keyword>
<evidence type="ECO:0000313" key="6">
    <source>
        <dbReference type="Proteomes" id="UP000332933"/>
    </source>
</evidence>
<keyword evidence="3" id="KW-0472">Membrane</keyword>
<dbReference type="AlphaFoldDB" id="A0A485L0G6"/>
<feature type="transmembrane region" description="Helical" evidence="3">
    <location>
        <begin position="125"/>
        <end position="145"/>
    </location>
</feature>
<accession>A0A485L0G6</accession>
<dbReference type="PROSITE" id="PS50088">
    <property type="entry name" value="ANK_REPEAT"/>
    <property type="match status" value="3"/>
</dbReference>
<dbReference type="OrthoDB" id="20872at2759"/>
<evidence type="ECO:0000313" key="4">
    <source>
        <dbReference type="EMBL" id="KAF0694893.1"/>
    </source>
</evidence>
<feature type="repeat" description="ANK" evidence="1">
    <location>
        <begin position="341"/>
        <end position="373"/>
    </location>
</feature>
<organism evidence="5 6">
    <name type="scientific">Aphanomyces stellatus</name>
    <dbReference type="NCBI Taxonomy" id="120398"/>
    <lineage>
        <taxon>Eukaryota</taxon>
        <taxon>Sar</taxon>
        <taxon>Stramenopiles</taxon>
        <taxon>Oomycota</taxon>
        <taxon>Saprolegniomycetes</taxon>
        <taxon>Saprolegniales</taxon>
        <taxon>Verrucalvaceae</taxon>
        <taxon>Aphanomyces</taxon>
    </lineage>
</organism>
<gene>
    <name evidence="5" type="primary">Aste57867_14235</name>
    <name evidence="4" type="ORF">As57867_014184</name>
    <name evidence="5" type="ORF">ASTE57867_14235</name>
</gene>
<reference evidence="5 6" key="1">
    <citation type="submission" date="2019-03" db="EMBL/GenBank/DDBJ databases">
        <authorList>
            <person name="Gaulin E."/>
            <person name="Dumas B."/>
        </authorList>
    </citation>
    <scope>NUCLEOTIDE SEQUENCE [LARGE SCALE GENOMIC DNA]</scope>
    <source>
        <strain evidence="5">CBS 568.67</strain>
    </source>
</reference>
<protein>
    <submittedName>
        <fullName evidence="5">Aste57867_14235 protein</fullName>
    </submittedName>
</protein>
<dbReference type="PRINTS" id="PR01415">
    <property type="entry name" value="ANKYRIN"/>
</dbReference>
<dbReference type="PANTHER" id="PTHR24118:SF99">
    <property type="entry name" value="POTE ANKYRIN DOMAIN FAMILY MEMBER 3C-RELATED"/>
    <property type="match status" value="1"/>
</dbReference>
<feature type="repeat" description="ANK" evidence="1">
    <location>
        <begin position="308"/>
        <end position="340"/>
    </location>
</feature>
<keyword evidence="6" id="KW-1185">Reference proteome</keyword>
<dbReference type="Gene3D" id="1.25.40.20">
    <property type="entry name" value="Ankyrin repeat-containing domain"/>
    <property type="match status" value="3"/>
</dbReference>
<evidence type="ECO:0000313" key="5">
    <source>
        <dbReference type="EMBL" id="VFT91060.1"/>
    </source>
</evidence>
<dbReference type="EMBL" id="VJMH01005532">
    <property type="protein sequence ID" value="KAF0694893.1"/>
    <property type="molecule type" value="Genomic_DNA"/>
</dbReference>
<feature type="repeat" description="ANK" evidence="1">
    <location>
        <begin position="275"/>
        <end position="307"/>
    </location>
</feature>
<keyword evidence="3" id="KW-1133">Transmembrane helix</keyword>
<feature type="region of interest" description="Disordered" evidence="2">
    <location>
        <begin position="466"/>
        <end position="505"/>
    </location>
</feature>
<dbReference type="PROSITE" id="PS51257">
    <property type="entry name" value="PROKAR_LIPOPROTEIN"/>
    <property type="match status" value="1"/>
</dbReference>
<dbReference type="SUPFAM" id="SSF48403">
    <property type="entry name" value="Ankyrin repeat"/>
    <property type="match status" value="1"/>
</dbReference>
<dbReference type="Pfam" id="PF12796">
    <property type="entry name" value="Ank_2"/>
    <property type="match status" value="2"/>
</dbReference>
<evidence type="ECO:0000256" key="1">
    <source>
        <dbReference type="PROSITE-ProRule" id="PRU00023"/>
    </source>
</evidence>
<dbReference type="InterPro" id="IPR002110">
    <property type="entry name" value="Ankyrin_rpt"/>
</dbReference>
<feature type="transmembrane region" description="Helical" evidence="3">
    <location>
        <begin position="166"/>
        <end position="189"/>
    </location>
</feature>
<dbReference type="PROSITE" id="PS50297">
    <property type="entry name" value="ANK_REP_REGION"/>
    <property type="match status" value="2"/>
</dbReference>
<reference evidence="4" key="2">
    <citation type="submission" date="2019-06" db="EMBL/GenBank/DDBJ databases">
        <title>Genomics analysis of Aphanomyces spp. identifies a new class of oomycete effector associated with host adaptation.</title>
        <authorList>
            <person name="Gaulin E."/>
        </authorList>
    </citation>
    <scope>NUCLEOTIDE SEQUENCE</scope>
    <source>
        <strain evidence="4">CBS 578.67</strain>
    </source>
</reference>
<feature type="compositionally biased region" description="Acidic residues" evidence="2">
    <location>
        <begin position="493"/>
        <end position="505"/>
    </location>
</feature>
<dbReference type="Proteomes" id="UP000332933">
    <property type="component" value="Unassembled WGS sequence"/>
</dbReference>
<dbReference type="EMBL" id="CAADRA010005553">
    <property type="protein sequence ID" value="VFT91060.1"/>
    <property type="molecule type" value="Genomic_DNA"/>
</dbReference>
<dbReference type="InterPro" id="IPR036770">
    <property type="entry name" value="Ankyrin_rpt-contain_sf"/>
</dbReference>
<keyword evidence="3" id="KW-0812">Transmembrane</keyword>
<dbReference type="SMART" id="SM00248">
    <property type="entry name" value="ANK"/>
    <property type="match status" value="5"/>
</dbReference>
<evidence type="ECO:0000256" key="3">
    <source>
        <dbReference type="SAM" id="Phobius"/>
    </source>
</evidence>
<dbReference type="PANTHER" id="PTHR24118">
    <property type="entry name" value="POTE ANKYRIN DOMAIN"/>
    <property type="match status" value="1"/>
</dbReference>
<proteinExistence type="predicted"/>
<sequence>MKQQRRPLATPNRRFASTAALPTLVACTPTKSQARFLVSLINFVLLWFTLCDQHWGYDVASLTSYGLWSFTGLGVAIKLANAGLDKLGFDVVDPAVQPSALKAGVPSVAAHDPWCGSAAQTARTFHLFAFFACVVGFTISTTAVLNRRFPSWDGSGIAPSLPWATFLAFTQAICSLVVLLTWPLAQAAMDATCLGDKLVKAGPCIQTSYTFFVVVANTGVAFFLYWWWRHAHAWQAAKATGALMDGFVLAAKEDDVDEILAQIAAKADINALAADGRNALHWACALNRSTVVHILLNKGANISQKDKDGWTPLHWASRMGNPDIVRLLVKNGADVNAKDVWGTTPLMLTVLGKSRTAAQCLLELGANINARNVFGQSALMLCVEEDAEMHAFVVMLINSDASLKLRDFQGMNVLHYAASAGLKNICQVLVECCTPDQLVQVNKFGDSPLQEARLRHRTNTALLLEHSINPKLPPPTYSPDDDVQPRAPPSDDSSTDDDDDDDDDE</sequence>